<dbReference type="EMBL" id="MN739535">
    <property type="protein sequence ID" value="QHT11620.1"/>
    <property type="molecule type" value="Genomic_DNA"/>
</dbReference>
<accession>A0A6C0D5R9</accession>
<organism evidence="1">
    <name type="scientific">viral metagenome</name>
    <dbReference type="NCBI Taxonomy" id="1070528"/>
    <lineage>
        <taxon>unclassified sequences</taxon>
        <taxon>metagenomes</taxon>
        <taxon>organismal metagenomes</taxon>
    </lineage>
</organism>
<reference evidence="1" key="1">
    <citation type="journal article" date="2020" name="Nature">
        <title>Giant virus diversity and host interactions through global metagenomics.</title>
        <authorList>
            <person name="Schulz F."/>
            <person name="Roux S."/>
            <person name="Paez-Espino D."/>
            <person name="Jungbluth S."/>
            <person name="Walsh D.A."/>
            <person name="Denef V.J."/>
            <person name="McMahon K.D."/>
            <person name="Konstantinidis K.T."/>
            <person name="Eloe-Fadrosh E.A."/>
            <person name="Kyrpides N.C."/>
            <person name="Woyke T."/>
        </authorList>
    </citation>
    <scope>NUCLEOTIDE SEQUENCE</scope>
    <source>
        <strain evidence="1">GVMAG-M-3300023174-116</strain>
    </source>
</reference>
<dbReference type="AlphaFoldDB" id="A0A6C0D5R9"/>
<sequence>MLKANDLIASVKKSVELIVMNESNMTKYLDLYNYSIKDYGSMDEYILDNYNYELFGKNEKWAELETIGHKEIQHFIPNIVLISYNYNNYNEVLKWIREEDYYKLISFYALSVSYKIIRNNIHTIKMIWFTNDKTGLEN</sequence>
<protein>
    <submittedName>
        <fullName evidence="1">Uncharacterized protein</fullName>
    </submittedName>
</protein>
<name>A0A6C0D5R9_9ZZZZ</name>
<evidence type="ECO:0000313" key="1">
    <source>
        <dbReference type="EMBL" id="QHT11620.1"/>
    </source>
</evidence>
<proteinExistence type="predicted"/>